<keyword evidence="2" id="KW-1185">Reference proteome</keyword>
<protein>
    <submittedName>
        <fullName evidence="1">Putative osmotically inducible protein OsmC</fullName>
    </submittedName>
</protein>
<dbReference type="RefSeq" id="WP_072706782.1">
    <property type="nucleotide sequence ID" value="NZ_FMJB01000053.1"/>
</dbReference>
<reference evidence="2" key="1">
    <citation type="submission" date="2016-09" db="EMBL/GenBank/DDBJ databases">
        <authorList>
            <person name="Wibberg D."/>
        </authorList>
    </citation>
    <scope>NUCLEOTIDE SEQUENCE [LARGE SCALE GENOMIC DNA]</scope>
</reference>
<sequence length="116" mass="12343">MSNLAIDLYWQRGESALLLGQYSAAHQGSFRPRLELDLDAVPDWGGDPDCANPEQALAAAPSSCHEIPILALAAYAGCPVASFSVSEAELTQMQGRVHQYCSVANALADTSTINIH</sequence>
<gene>
    <name evidence="1" type="ORF">KARMA_2352</name>
</gene>
<dbReference type="SUPFAM" id="SSF82784">
    <property type="entry name" value="OsmC-like"/>
    <property type="match status" value="1"/>
</dbReference>
<organism evidence="1 2">
    <name type="scientific">Donghicola eburneus</name>
    <dbReference type="NCBI Taxonomy" id="393278"/>
    <lineage>
        <taxon>Bacteria</taxon>
        <taxon>Pseudomonadati</taxon>
        <taxon>Pseudomonadota</taxon>
        <taxon>Alphaproteobacteria</taxon>
        <taxon>Rhodobacterales</taxon>
        <taxon>Roseobacteraceae</taxon>
        <taxon>Donghicola</taxon>
    </lineage>
</organism>
<evidence type="ECO:0000313" key="2">
    <source>
        <dbReference type="Proteomes" id="UP000184085"/>
    </source>
</evidence>
<dbReference type="Proteomes" id="UP000184085">
    <property type="component" value="Unassembled WGS sequence"/>
</dbReference>
<dbReference type="AlphaFoldDB" id="A0A1M4MZU8"/>
<dbReference type="InterPro" id="IPR015946">
    <property type="entry name" value="KH_dom-like_a/b"/>
</dbReference>
<accession>A0A1M4MZU8</accession>
<name>A0A1M4MZU8_9RHOB</name>
<dbReference type="InterPro" id="IPR036102">
    <property type="entry name" value="OsmC/Ohrsf"/>
</dbReference>
<dbReference type="EMBL" id="FMJB01000053">
    <property type="protein sequence ID" value="SCM68140.1"/>
    <property type="molecule type" value="Genomic_DNA"/>
</dbReference>
<proteinExistence type="predicted"/>
<evidence type="ECO:0000313" key="1">
    <source>
        <dbReference type="EMBL" id="SCM68140.1"/>
    </source>
</evidence>
<dbReference type="Gene3D" id="3.30.300.20">
    <property type="match status" value="1"/>
</dbReference>